<proteinExistence type="predicted"/>
<keyword evidence="3" id="KW-1185">Reference proteome</keyword>
<dbReference type="RefSeq" id="WP_120059658.1">
    <property type="nucleotide sequence ID" value="NZ_QYRP01000002.1"/>
</dbReference>
<dbReference type="Proteomes" id="UP000276542">
    <property type="component" value="Unassembled WGS sequence"/>
</dbReference>
<dbReference type="EMBL" id="QYRP01000002">
    <property type="protein sequence ID" value="RJS45759.1"/>
    <property type="molecule type" value="Genomic_DNA"/>
</dbReference>
<keyword evidence="1" id="KW-1133">Transmembrane helix</keyword>
<keyword evidence="1" id="KW-0472">Membrane</keyword>
<sequence length="271" mass="28575">MRRHPDDATVTEALRRLDPAAGTSLTERELQRADAVFARIVATPSDEPVPLEPVRPRRRRWLLAPVALVGAAGVAIPGLLLGGGNAYGSWTPTPEPLTVDAAAQAAATCRAALGAPGREGRVAVAERRGDWTYVLLVSQATEAICLLPNDSVGDASRPDNFFGSYSPSDAAGPPTLAPDRIVEKTSAEGSTDDGWFNWLEGHVGSDVTGVTVHTSSGLEIQASVAGDRFAAWWPGIAQSSRHPEGETWSYAVHLADGSTRRTSCGQSAQQC</sequence>
<evidence type="ECO:0000256" key="1">
    <source>
        <dbReference type="SAM" id="Phobius"/>
    </source>
</evidence>
<keyword evidence="1" id="KW-0812">Transmembrane</keyword>
<name>A0A3A5H4Y4_9ACTN</name>
<gene>
    <name evidence="2" type="ORF">D4739_05650</name>
</gene>
<comment type="caution">
    <text evidence="2">The sequence shown here is derived from an EMBL/GenBank/DDBJ whole genome shotgun (WGS) entry which is preliminary data.</text>
</comment>
<reference evidence="3" key="1">
    <citation type="submission" date="2018-09" db="EMBL/GenBank/DDBJ databases">
        <authorList>
            <person name="Zhu H."/>
        </authorList>
    </citation>
    <scope>NUCLEOTIDE SEQUENCE [LARGE SCALE GENOMIC DNA]</scope>
    <source>
        <strain evidence="3">K1W22B-1</strain>
    </source>
</reference>
<feature type="transmembrane region" description="Helical" evidence="1">
    <location>
        <begin position="61"/>
        <end position="82"/>
    </location>
</feature>
<dbReference type="OrthoDB" id="3293457at2"/>
<dbReference type="AlphaFoldDB" id="A0A3A5H4Y4"/>
<evidence type="ECO:0000313" key="3">
    <source>
        <dbReference type="Proteomes" id="UP000276542"/>
    </source>
</evidence>
<organism evidence="2 3">
    <name type="scientific">Nocardioides cavernaquae</name>
    <dbReference type="NCBI Taxonomy" id="2321396"/>
    <lineage>
        <taxon>Bacteria</taxon>
        <taxon>Bacillati</taxon>
        <taxon>Actinomycetota</taxon>
        <taxon>Actinomycetes</taxon>
        <taxon>Propionibacteriales</taxon>
        <taxon>Nocardioidaceae</taxon>
        <taxon>Nocardioides</taxon>
    </lineage>
</organism>
<evidence type="ECO:0000313" key="2">
    <source>
        <dbReference type="EMBL" id="RJS45759.1"/>
    </source>
</evidence>
<protein>
    <submittedName>
        <fullName evidence="2">Uncharacterized protein</fullName>
    </submittedName>
</protein>
<accession>A0A3A5H4Y4</accession>